<dbReference type="Proteomes" id="UP001221413">
    <property type="component" value="Unassembled WGS sequence"/>
</dbReference>
<dbReference type="GO" id="GO:0005634">
    <property type="term" value="C:nucleus"/>
    <property type="evidence" value="ECO:0007669"/>
    <property type="project" value="TreeGrafter"/>
</dbReference>
<feature type="region of interest" description="Disordered" evidence="5">
    <location>
        <begin position="107"/>
        <end position="220"/>
    </location>
</feature>
<feature type="compositionally biased region" description="Polar residues" evidence="5">
    <location>
        <begin position="210"/>
        <end position="220"/>
    </location>
</feature>
<evidence type="ECO:0000313" key="7">
    <source>
        <dbReference type="EMBL" id="KAJ6262688.1"/>
    </source>
</evidence>
<feature type="compositionally biased region" description="Low complexity" evidence="5">
    <location>
        <begin position="180"/>
        <end position="197"/>
    </location>
</feature>
<dbReference type="PANTHER" id="PTHR12801:SF112">
    <property type="entry name" value="RNA EXONUCLEASE 3"/>
    <property type="match status" value="1"/>
</dbReference>
<gene>
    <name evidence="7" type="ORF">Dda_1244</name>
</gene>
<dbReference type="GO" id="GO:0004527">
    <property type="term" value="F:exonuclease activity"/>
    <property type="evidence" value="ECO:0007669"/>
    <property type="project" value="UniProtKB-KW"/>
</dbReference>
<protein>
    <recommendedName>
        <fullName evidence="6">Exonuclease domain-containing protein</fullName>
    </recommendedName>
</protein>
<dbReference type="PANTHER" id="PTHR12801">
    <property type="entry name" value="RNA EXONUCLEASE REXO1 / RECO3 FAMILY MEMBER-RELATED"/>
    <property type="match status" value="1"/>
</dbReference>
<dbReference type="CDD" id="cd06145">
    <property type="entry name" value="REX1_like"/>
    <property type="match status" value="1"/>
</dbReference>
<feature type="domain" description="Exonuclease" evidence="6">
    <location>
        <begin position="571"/>
        <end position="758"/>
    </location>
</feature>
<dbReference type="InterPro" id="IPR034922">
    <property type="entry name" value="REX1-like_exo"/>
</dbReference>
<feature type="region of interest" description="Disordered" evidence="5">
    <location>
        <begin position="249"/>
        <end position="277"/>
    </location>
</feature>
<keyword evidence="2" id="KW-0540">Nuclease</keyword>
<evidence type="ECO:0000259" key="6">
    <source>
        <dbReference type="SMART" id="SM00479"/>
    </source>
</evidence>
<evidence type="ECO:0000256" key="2">
    <source>
        <dbReference type="ARBA" id="ARBA00022722"/>
    </source>
</evidence>
<name>A0AAD6NMW3_DREDA</name>
<keyword evidence="4" id="KW-0269">Exonuclease</keyword>
<dbReference type="GO" id="GO:0003676">
    <property type="term" value="F:nucleic acid binding"/>
    <property type="evidence" value="ECO:0007669"/>
    <property type="project" value="InterPro"/>
</dbReference>
<comment type="caution">
    <text evidence="7">The sequence shown here is derived from an EMBL/GenBank/DDBJ whole genome shotgun (WGS) entry which is preliminary data.</text>
</comment>
<evidence type="ECO:0000256" key="4">
    <source>
        <dbReference type="ARBA" id="ARBA00022839"/>
    </source>
</evidence>
<evidence type="ECO:0000256" key="5">
    <source>
        <dbReference type="SAM" id="MobiDB-lite"/>
    </source>
</evidence>
<accession>A0AAD6NMW3</accession>
<dbReference type="InterPro" id="IPR047021">
    <property type="entry name" value="REXO1/3/4-like"/>
</dbReference>
<organism evidence="7 8">
    <name type="scientific">Drechslerella dactyloides</name>
    <name type="common">Nematode-trapping fungus</name>
    <name type="synonym">Arthrobotrys dactyloides</name>
    <dbReference type="NCBI Taxonomy" id="74499"/>
    <lineage>
        <taxon>Eukaryota</taxon>
        <taxon>Fungi</taxon>
        <taxon>Dikarya</taxon>
        <taxon>Ascomycota</taxon>
        <taxon>Pezizomycotina</taxon>
        <taxon>Orbiliomycetes</taxon>
        <taxon>Orbiliales</taxon>
        <taxon>Orbiliaceae</taxon>
        <taxon>Drechslerella</taxon>
    </lineage>
</organism>
<dbReference type="SUPFAM" id="SSF53098">
    <property type="entry name" value="Ribonuclease H-like"/>
    <property type="match status" value="1"/>
</dbReference>
<evidence type="ECO:0000256" key="3">
    <source>
        <dbReference type="ARBA" id="ARBA00022801"/>
    </source>
</evidence>
<feature type="compositionally biased region" description="Low complexity" evidence="5">
    <location>
        <begin position="253"/>
        <end position="269"/>
    </location>
</feature>
<evidence type="ECO:0000313" key="8">
    <source>
        <dbReference type="Proteomes" id="UP001221413"/>
    </source>
</evidence>
<dbReference type="Gene3D" id="3.30.420.10">
    <property type="entry name" value="Ribonuclease H-like superfamily/Ribonuclease H"/>
    <property type="match status" value="1"/>
</dbReference>
<evidence type="ECO:0000256" key="1">
    <source>
        <dbReference type="ARBA" id="ARBA00006357"/>
    </source>
</evidence>
<dbReference type="InterPro" id="IPR013520">
    <property type="entry name" value="Ribonucl_H"/>
</dbReference>
<proteinExistence type="inferred from homology"/>
<dbReference type="EMBL" id="JAQGDS010000002">
    <property type="protein sequence ID" value="KAJ6262688.1"/>
    <property type="molecule type" value="Genomic_DNA"/>
</dbReference>
<dbReference type="InterPro" id="IPR036397">
    <property type="entry name" value="RNaseH_sf"/>
</dbReference>
<comment type="similarity">
    <text evidence="1">Belongs to the REXO1/REXO3 family.</text>
</comment>
<dbReference type="InterPro" id="IPR012337">
    <property type="entry name" value="RNaseH-like_sf"/>
</dbReference>
<dbReference type="SMART" id="SM00479">
    <property type="entry name" value="EXOIII"/>
    <property type="match status" value="1"/>
</dbReference>
<dbReference type="AlphaFoldDB" id="A0AAD6NMW3"/>
<keyword evidence="8" id="KW-1185">Reference proteome</keyword>
<reference evidence="7" key="1">
    <citation type="submission" date="2023-01" db="EMBL/GenBank/DDBJ databases">
        <title>The chitinases involved in constricting ring structure development in the nematode-trapping fungus Drechslerella dactyloides.</title>
        <authorList>
            <person name="Wang R."/>
            <person name="Zhang L."/>
            <person name="Tang P."/>
            <person name="Li S."/>
            <person name="Liang L."/>
        </authorList>
    </citation>
    <scope>NUCLEOTIDE SEQUENCE</scope>
    <source>
        <strain evidence="7">YMF1.00031</strain>
    </source>
</reference>
<sequence>MCVYIYYDAKGVYSMEQLVWEFARTKADAKGPTSGAASQWPRIFLRAVDGGRVPAWRKVNLLDAASGGEEAHDTQSEISELRQTISRYIRVPATVVTSTALPLPARQLTSRSSHVPPLGPVQGRRMPQDRDLQPDQLPLLARGRGAVSRRFPAVPVKDSSKERSVTPPPPKRRRIDDSTSSAAPAKPPIKSILKKPSNGPPDEREPPSSNPTDSSFDSDQGQYVKLETTDHRTGLKTHTRIEKAGLGRILARPNATTPSPASTSTSLPSRGVRAVHTTTDKKTTTLAPKRDATTAALMTWGNTPTKPVAPEPLPESLLPRSVPRPPVLWEDRLKMLKALHQQYVRLDPGSQANPTAQQRLIKLVCDEEEAVALKESKQAYPVVIRLRLLALTKMKPDDYAKEIEAKRQAEAAEASKDADGIETGLTPEDEARAIAGYVHSFSMLKLYDYVVLPPSDAEVRKAKDGVVTASGEEECERCKSRFQVLPQKHAETGLWTTNGKCVHHHGKAWAVERGGPRVWQCCQQVVGETLGCIDLPTHVYNVKNPPRLAVLWQFVDTPAATTTTTTETIEKAVCLDCEMAYTTEGFEIIRLTATRFPTYETIIDVLVQPFGEVLDLNTRFSGVTPEQWDAAPFYKVGAQTASPAEKPTDKPTDLQKVLNPMYARDLLFEYIDASTILIGHSLENDLKCMRIIHPRVVDTAILYPRRNMPARYSLKWLVKNHLGRYIQATDTGKGHDSKEDANEAGNLVRKKLMSDVRSGKVGMDGIWAVAEALDTPLKTENQAPPPAA</sequence>
<keyword evidence="3" id="KW-0378">Hydrolase</keyword>